<dbReference type="FunCoup" id="A0A1D3CZZ8">
    <property type="interactions" value="8"/>
</dbReference>
<evidence type="ECO:0000313" key="2">
    <source>
        <dbReference type="EMBL" id="OEH76784.1"/>
    </source>
</evidence>
<protein>
    <submittedName>
        <fullName evidence="2">Transmembrane protein</fullName>
    </submittedName>
</protein>
<gene>
    <name evidence="2" type="ORF">cyc_05695</name>
</gene>
<dbReference type="InParanoid" id="A0A1D3CZZ8"/>
<keyword evidence="2" id="KW-0472">Membrane</keyword>
<evidence type="ECO:0000313" key="3">
    <source>
        <dbReference type="Proteomes" id="UP000095192"/>
    </source>
</evidence>
<accession>A0A1D3CZZ8</accession>
<feature type="chain" id="PRO_5008914040" evidence="1">
    <location>
        <begin position="18"/>
        <end position="109"/>
    </location>
</feature>
<reference evidence="2 3" key="1">
    <citation type="journal article" date="2016" name="BMC Genomics">
        <title>Comparative genomics reveals Cyclospora cayetanensis possesses coccidia-like metabolism and invasion components but unique surface antigens.</title>
        <authorList>
            <person name="Liu S."/>
            <person name="Wang L."/>
            <person name="Zheng H."/>
            <person name="Xu Z."/>
            <person name="Roellig D.M."/>
            <person name="Li N."/>
            <person name="Frace M.A."/>
            <person name="Tang K."/>
            <person name="Arrowood M.J."/>
            <person name="Moss D.M."/>
            <person name="Zhang L."/>
            <person name="Feng Y."/>
            <person name="Xiao L."/>
        </authorList>
    </citation>
    <scope>NUCLEOTIDE SEQUENCE [LARGE SCALE GENOMIC DNA]</scope>
    <source>
        <strain evidence="2 3">CHN_HEN01</strain>
    </source>
</reference>
<dbReference type="VEuPathDB" id="ToxoDB:cyc_05695"/>
<proteinExistence type="predicted"/>
<dbReference type="AlphaFoldDB" id="A0A1D3CZZ8"/>
<comment type="caution">
    <text evidence="2">The sequence shown here is derived from an EMBL/GenBank/DDBJ whole genome shotgun (WGS) entry which is preliminary data.</text>
</comment>
<name>A0A1D3CZZ8_9EIME</name>
<dbReference type="EMBL" id="JROU02001325">
    <property type="protein sequence ID" value="OEH76784.1"/>
    <property type="molecule type" value="Genomic_DNA"/>
</dbReference>
<sequence length="109" mass="12104">MPLLCLAMFVVGGMTEAAMTFSGFYSVYTVNEAKKKAEQQIQQEQLWETASIRRKQRQDPPFSLLLLRCLSTRFVSPCFEPLVPVVLYGVPCLVSSSLTLAAAAVEIKD</sequence>
<keyword evidence="3" id="KW-1185">Reference proteome</keyword>
<keyword evidence="2" id="KW-0812">Transmembrane</keyword>
<keyword evidence="1" id="KW-0732">Signal</keyword>
<feature type="signal peptide" evidence="1">
    <location>
        <begin position="1"/>
        <end position="17"/>
    </location>
</feature>
<organism evidence="2 3">
    <name type="scientific">Cyclospora cayetanensis</name>
    <dbReference type="NCBI Taxonomy" id="88456"/>
    <lineage>
        <taxon>Eukaryota</taxon>
        <taxon>Sar</taxon>
        <taxon>Alveolata</taxon>
        <taxon>Apicomplexa</taxon>
        <taxon>Conoidasida</taxon>
        <taxon>Coccidia</taxon>
        <taxon>Eucoccidiorida</taxon>
        <taxon>Eimeriorina</taxon>
        <taxon>Eimeriidae</taxon>
        <taxon>Cyclospora</taxon>
    </lineage>
</organism>
<dbReference type="Proteomes" id="UP000095192">
    <property type="component" value="Unassembled WGS sequence"/>
</dbReference>
<evidence type="ECO:0000256" key="1">
    <source>
        <dbReference type="SAM" id="SignalP"/>
    </source>
</evidence>